<accession>A0A9C5ZBQ9</accession>
<evidence type="ECO:0000313" key="4">
    <source>
        <dbReference type="Proteomes" id="UP000092443"/>
    </source>
</evidence>
<keyword evidence="4" id="KW-1185">Reference proteome</keyword>
<keyword evidence="2" id="KW-0812">Transmembrane</keyword>
<feature type="transmembrane region" description="Helical" evidence="2">
    <location>
        <begin position="206"/>
        <end position="229"/>
    </location>
</feature>
<keyword evidence="2" id="KW-0472">Membrane</keyword>
<organism evidence="4 5">
    <name type="scientific">Glossina fuscipes</name>
    <dbReference type="NCBI Taxonomy" id="7396"/>
    <lineage>
        <taxon>Eukaryota</taxon>
        <taxon>Metazoa</taxon>
        <taxon>Ecdysozoa</taxon>
        <taxon>Arthropoda</taxon>
        <taxon>Hexapoda</taxon>
        <taxon>Insecta</taxon>
        <taxon>Pterygota</taxon>
        <taxon>Neoptera</taxon>
        <taxon>Endopterygota</taxon>
        <taxon>Diptera</taxon>
        <taxon>Brachycera</taxon>
        <taxon>Muscomorpha</taxon>
        <taxon>Hippoboscoidea</taxon>
        <taxon>Glossinidae</taxon>
        <taxon>Glossina</taxon>
    </lineage>
</organism>
<dbReference type="Pfam" id="PF16028">
    <property type="entry name" value="SLC3A2_N"/>
    <property type="match status" value="1"/>
</dbReference>
<keyword evidence="2" id="KW-1133">Transmembrane helix</keyword>
<feature type="domain" description="Solute carrier family 3 member 2 N-terminal" evidence="3">
    <location>
        <begin position="185"/>
        <end position="229"/>
    </location>
</feature>
<dbReference type="GeneID" id="119642527"/>
<protein>
    <submittedName>
        <fullName evidence="5">Uncharacterized protein LOC119642527</fullName>
    </submittedName>
</protein>
<feature type="compositionally biased region" description="Basic and acidic residues" evidence="1">
    <location>
        <begin position="53"/>
        <end position="62"/>
    </location>
</feature>
<evidence type="ECO:0000313" key="5">
    <source>
        <dbReference type="RefSeq" id="XP_037897606.1"/>
    </source>
</evidence>
<gene>
    <name evidence="5" type="primary">LOC119642527</name>
</gene>
<feature type="region of interest" description="Disordered" evidence="1">
    <location>
        <begin position="1"/>
        <end position="22"/>
    </location>
</feature>
<evidence type="ECO:0000256" key="1">
    <source>
        <dbReference type="SAM" id="MobiDB-lite"/>
    </source>
</evidence>
<dbReference type="Proteomes" id="UP000092443">
    <property type="component" value="Unplaced"/>
</dbReference>
<evidence type="ECO:0000259" key="3">
    <source>
        <dbReference type="Pfam" id="PF16028"/>
    </source>
</evidence>
<dbReference type="KEGG" id="gfs:119642527"/>
<dbReference type="InterPro" id="IPR031984">
    <property type="entry name" value="SLC3A2_N"/>
</dbReference>
<reference evidence="5" key="1">
    <citation type="submission" date="2025-08" db="UniProtKB">
        <authorList>
            <consortium name="RefSeq"/>
        </authorList>
    </citation>
    <scope>IDENTIFICATION</scope>
    <source>
        <tissue evidence="5">Whole body pupa</tissue>
    </source>
</reference>
<proteinExistence type="predicted"/>
<feature type="region of interest" description="Disordered" evidence="1">
    <location>
        <begin position="52"/>
        <end position="103"/>
    </location>
</feature>
<evidence type="ECO:0000256" key="2">
    <source>
        <dbReference type="SAM" id="Phobius"/>
    </source>
</evidence>
<dbReference type="AlphaFoldDB" id="A0A9C5ZBQ9"/>
<sequence length="269" mass="30963">MSTPYTRGDNFNDKDKLLPKPQAITEQIVKELTSEQMARIAKNRRLAQGRLAKRLEQLKEQSAEDYDGQNTPERPSLHDLDMPSTSAAAAPAQKKRRREVCPEAVDNSNEALEKLMEELTVRDKIVQINLDDKKNMPPNEYTALINNRYESTCTTFDNCNDRQHTVQIKDITEYESIFKFDEFPSSLTLDELLVFKEDPFWQKMHFILFYAFWLTLIITFLIACLITYLEFDFNTCNAIHISGSPSTPISTSFNGDRSILSDLPLLTVH</sequence>
<dbReference type="RefSeq" id="XP_037897606.1">
    <property type="nucleotide sequence ID" value="XM_038041678.1"/>
</dbReference>
<name>A0A9C5ZBQ9_9MUSC</name>